<feature type="transmembrane region" description="Helical" evidence="1">
    <location>
        <begin position="121"/>
        <end position="137"/>
    </location>
</feature>
<dbReference type="FunFam" id="3.30.70.270:FF:000001">
    <property type="entry name" value="Diguanylate cyclase domain protein"/>
    <property type="match status" value="1"/>
</dbReference>
<dbReference type="SUPFAM" id="SSF55073">
    <property type="entry name" value="Nucleotide cyclase"/>
    <property type="match status" value="1"/>
</dbReference>
<dbReference type="SMART" id="SM00267">
    <property type="entry name" value="GGDEF"/>
    <property type="match status" value="1"/>
</dbReference>
<dbReference type="InterPro" id="IPR043128">
    <property type="entry name" value="Rev_trsase/Diguanyl_cyclase"/>
</dbReference>
<dbReference type="PANTHER" id="PTHR45138:SF9">
    <property type="entry name" value="DIGUANYLATE CYCLASE DGCM-RELATED"/>
    <property type="match status" value="1"/>
</dbReference>
<dbReference type="PROSITE" id="PS50887">
    <property type="entry name" value="GGDEF"/>
    <property type="match status" value="1"/>
</dbReference>
<dbReference type="CDD" id="cd01949">
    <property type="entry name" value="GGDEF"/>
    <property type="match status" value="1"/>
</dbReference>
<organism evidence="3 4">
    <name type="scientific">Ureibacillus acetophenoni</name>
    <dbReference type="NCBI Taxonomy" id="614649"/>
    <lineage>
        <taxon>Bacteria</taxon>
        <taxon>Bacillati</taxon>
        <taxon>Bacillota</taxon>
        <taxon>Bacilli</taxon>
        <taxon>Bacillales</taxon>
        <taxon>Caryophanaceae</taxon>
        <taxon>Ureibacillus</taxon>
    </lineage>
</organism>
<keyword evidence="4" id="KW-1185">Reference proteome</keyword>
<dbReference type="Gene3D" id="3.30.70.270">
    <property type="match status" value="1"/>
</dbReference>
<dbReference type="GO" id="GO:0005886">
    <property type="term" value="C:plasma membrane"/>
    <property type="evidence" value="ECO:0007669"/>
    <property type="project" value="TreeGrafter"/>
</dbReference>
<dbReference type="InterPro" id="IPR000160">
    <property type="entry name" value="GGDEF_dom"/>
</dbReference>
<dbReference type="Proteomes" id="UP000219252">
    <property type="component" value="Unassembled WGS sequence"/>
</dbReference>
<feature type="transmembrane region" description="Helical" evidence="1">
    <location>
        <begin position="25"/>
        <end position="45"/>
    </location>
</feature>
<dbReference type="InterPro" id="IPR050469">
    <property type="entry name" value="Diguanylate_Cyclase"/>
</dbReference>
<dbReference type="AlphaFoldDB" id="A0A285UA62"/>
<dbReference type="GO" id="GO:0052621">
    <property type="term" value="F:diguanylate cyclase activity"/>
    <property type="evidence" value="ECO:0007669"/>
    <property type="project" value="TreeGrafter"/>
</dbReference>
<name>A0A285UA62_9BACL</name>
<evidence type="ECO:0000256" key="1">
    <source>
        <dbReference type="SAM" id="Phobius"/>
    </source>
</evidence>
<keyword evidence="1" id="KW-0472">Membrane</keyword>
<dbReference type="RefSeq" id="WP_097148854.1">
    <property type="nucleotide sequence ID" value="NZ_OBQC01000003.1"/>
</dbReference>
<dbReference type="InterPro" id="IPR029787">
    <property type="entry name" value="Nucleotide_cyclase"/>
</dbReference>
<dbReference type="EMBL" id="OBQC01000003">
    <property type="protein sequence ID" value="SOC37456.1"/>
    <property type="molecule type" value="Genomic_DNA"/>
</dbReference>
<dbReference type="OrthoDB" id="9759607at2"/>
<keyword evidence="1" id="KW-0812">Transmembrane</keyword>
<feature type="transmembrane region" description="Helical" evidence="1">
    <location>
        <begin position="57"/>
        <end position="76"/>
    </location>
</feature>
<gene>
    <name evidence="3" type="ORF">SAMN05877842_103222</name>
</gene>
<feature type="domain" description="GGDEF" evidence="2">
    <location>
        <begin position="257"/>
        <end position="394"/>
    </location>
</feature>
<feature type="transmembrane region" description="Helical" evidence="1">
    <location>
        <begin position="171"/>
        <end position="189"/>
    </location>
</feature>
<reference evidence="4" key="1">
    <citation type="submission" date="2017-08" db="EMBL/GenBank/DDBJ databases">
        <authorList>
            <person name="Varghese N."/>
            <person name="Submissions S."/>
        </authorList>
    </citation>
    <scope>NUCLEOTIDE SEQUENCE [LARGE SCALE GENOMIC DNA]</scope>
    <source>
        <strain evidence="4">JC23</strain>
    </source>
</reference>
<proteinExistence type="predicted"/>
<feature type="transmembrane region" description="Helical" evidence="1">
    <location>
        <begin position="96"/>
        <end position="115"/>
    </location>
</feature>
<dbReference type="GO" id="GO:1902201">
    <property type="term" value="P:negative regulation of bacterial-type flagellum-dependent cell motility"/>
    <property type="evidence" value="ECO:0007669"/>
    <property type="project" value="TreeGrafter"/>
</dbReference>
<dbReference type="Pfam" id="PF00990">
    <property type="entry name" value="GGDEF"/>
    <property type="match status" value="1"/>
</dbReference>
<evidence type="ECO:0000259" key="2">
    <source>
        <dbReference type="PROSITE" id="PS50887"/>
    </source>
</evidence>
<dbReference type="GO" id="GO:0043709">
    <property type="term" value="P:cell adhesion involved in single-species biofilm formation"/>
    <property type="evidence" value="ECO:0007669"/>
    <property type="project" value="TreeGrafter"/>
</dbReference>
<feature type="transmembrane region" description="Helical" evidence="1">
    <location>
        <begin position="142"/>
        <end position="159"/>
    </location>
</feature>
<protein>
    <submittedName>
        <fullName evidence="3">Diguanylate cyclase (GGDEF)-like protein</fullName>
    </submittedName>
</protein>
<dbReference type="PANTHER" id="PTHR45138">
    <property type="entry name" value="REGULATORY COMPONENTS OF SENSORY TRANSDUCTION SYSTEM"/>
    <property type="match status" value="1"/>
</dbReference>
<sequence>MGDFFEQKSLTELEILKHNIQKISLISKVTTIIIVFLLVIMAFLSNQSLSTIFGNKSFQIISYTILVIFNLFVYFITDIKKIRITEKNGRKVDFFISFYVVALTFLGSIITISDFGYYNQLMIYTLTLCITCSVIVLRLKQLIISLLFSSLTLLIGLIMQHNDTELLRQQVLYLLSLIPITFFISRSFYYSFHRSLSFQSELIKEAHITRDLTKKLREANRKLELQANLDPLTNLFNRRAFDSYISELEKKSKYESFLFTAIMVDVDCFKLYNDTYGHSEGDFVLANIGRQLYDLAYKYGCFASRWGGEEFTILLINHTEEKAKEICEEIISKVNELKIDHSSSLIDPYVTVSVGASTAYIQYPSEIKSCIHKADEALYFVKENGRNYYEHRQFVNI</sequence>
<evidence type="ECO:0000313" key="4">
    <source>
        <dbReference type="Proteomes" id="UP000219252"/>
    </source>
</evidence>
<evidence type="ECO:0000313" key="3">
    <source>
        <dbReference type="EMBL" id="SOC37456.1"/>
    </source>
</evidence>
<accession>A0A285UA62</accession>
<keyword evidence="1" id="KW-1133">Transmembrane helix</keyword>
<dbReference type="NCBIfam" id="TIGR00254">
    <property type="entry name" value="GGDEF"/>
    <property type="match status" value="1"/>
</dbReference>